<dbReference type="PANTHER" id="PTHR37816">
    <property type="entry name" value="YALI0E33011P"/>
    <property type="match status" value="1"/>
</dbReference>
<keyword evidence="1" id="KW-0808">Transferase</keyword>
<evidence type="ECO:0000313" key="1">
    <source>
        <dbReference type="EMBL" id="RLL71812.1"/>
    </source>
</evidence>
<dbReference type="NCBIfam" id="NF004861">
    <property type="entry name" value="PRK06217.1"/>
    <property type="match status" value="1"/>
</dbReference>
<protein>
    <submittedName>
        <fullName evidence="1">Adenylate kinase</fullName>
    </submittedName>
</protein>
<keyword evidence="2" id="KW-1185">Reference proteome</keyword>
<dbReference type="Proteomes" id="UP000279673">
    <property type="component" value="Unassembled WGS sequence"/>
</dbReference>
<name>A0A421BU24_9RHOB</name>
<dbReference type="Gene3D" id="3.40.50.300">
    <property type="entry name" value="P-loop containing nucleotide triphosphate hydrolases"/>
    <property type="match status" value="1"/>
</dbReference>
<dbReference type="EMBL" id="RCHI01000003">
    <property type="protein sequence ID" value="RLL71812.1"/>
    <property type="molecule type" value="Genomic_DNA"/>
</dbReference>
<dbReference type="SUPFAM" id="SSF52540">
    <property type="entry name" value="P-loop containing nucleoside triphosphate hydrolases"/>
    <property type="match status" value="1"/>
</dbReference>
<dbReference type="AlphaFoldDB" id="A0A421BU24"/>
<organism evidence="1 2">
    <name type="scientific">Paenirhodobacter hankyongi</name>
    <dbReference type="NCBI Taxonomy" id="2294033"/>
    <lineage>
        <taxon>Bacteria</taxon>
        <taxon>Pseudomonadati</taxon>
        <taxon>Pseudomonadota</taxon>
        <taxon>Alphaproteobacteria</taxon>
        <taxon>Rhodobacterales</taxon>
        <taxon>Rhodobacter group</taxon>
        <taxon>Paenirhodobacter</taxon>
    </lineage>
</organism>
<accession>A0A421BU24</accession>
<proteinExistence type="predicted"/>
<reference evidence="1 2" key="1">
    <citation type="submission" date="2018-10" db="EMBL/GenBank/DDBJ databases">
        <title>Rhodobacter sp . BO-81.</title>
        <authorList>
            <person name="Im W.T."/>
        </authorList>
    </citation>
    <scope>NUCLEOTIDE SEQUENCE [LARGE SCALE GENOMIC DNA]</scope>
    <source>
        <strain evidence="1 2">BO-81</strain>
    </source>
</reference>
<dbReference type="PANTHER" id="PTHR37816:SF2">
    <property type="entry name" value="DNA TOPOLOGY MODULATION PROTEIN FLAR-RELATED PROTEIN"/>
    <property type="match status" value="1"/>
</dbReference>
<gene>
    <name evidence="1" type="ORF">DYS74_04145</name>
</gene>
<dbReference type="InterPro" id="IPR052922">
    <property type="entry name" value="Cytidylate_Kinase-2"/>
</dbReference>
<evidence type="ECO:0000313" key="2">
    <source>
        <dbReference type="Proteomes" id="UP000279673"/>
    </source>
</evidence>
<comment type="caution">
    <text evidence="1">The sequence shown here is derived from an EMBL/GenBank/DDBJ whole genome shotgun (WGS) entry which is preliminary data.</text>
</comment>
<dbReference type="InterPro" id="IPR027417">
    <property type="entry name" value="P-loop_NTPase"/>
</dbReference>
<dbReference type="RefSeq" id="WP_121531226.1">
    <property type="nucleotide sequence ID" value="NZ_RCHI01000003.1"/>
</dbReference>
<keyword evidence="1" id="KW-0418">Kinase</keyword>
<dbReference type="GO" id="GO:0016301">
    <property type="term" value="F:kinase activity"/>
    <property type="evidence" value="ECO:0007669"/>
    <property type="project" value="UniProtKB-KW"/>
</dbReference>
<sequence length="187" mass="20474">MAARVYITGAAGSGTSSLGRVLAERLGVPHLDTDAFFWAPTDPPYTVKRPVEERVALIAAAQLGEGPEGGWVLSGAADGWGELVIDGADLIIFLVTPTPLRLARIRRREAEKFGARVKPGGDMHHNHAEFLKWAASYDEPYFSGRSLTRHRDWLAGRSEPVLELSGAKPVPELLAAVWWRLQELNLV</sequence>